<protein>
    <submittedName>
        <fullName evidence="3">Uncharacterized protein</fullName>
    </submittedName>
</protein>
<proteinExistence type="predicted"/>
<feature type="transmembrane region" description="Helical" evidence="2">
    <location>
        <begin position="156"/>
        <end position="175"/>
    </location>
</feature>
<keyword evidence="2" id="KW-0812">Transmembrane</keyword>
<keyword evidence="2" id="KW-1133">Transmembrane helix</keyword>
<evidence type="ECO:0000313" key="4">
    <source>
        <dbReference type="Proteomes" id="UP001148786"/>
    </source>
</evidence>
<organism evidence="3 4">
    <name type="scientific">Agrocybe chaxingu</name>
    <dbReference type="NCBI Taxonomy" id="84603"/>
    <lineage>
        <taxon>Eukaryota</taxon>
        <taxon>Fungi</taxon>
        <taxon>Dikarya</taxon>
        <taxon>Basidiomycota</taxon>
        <taxon>Agaricomycotina</taxon>
        <taxon>Agaricomycetes</taxon>
        <taxon>Agaricomycetidae</taxon>
        <taxon>Agaricales</taxon>
        <taxon>Agaricineae</taxon>
        <taxon>Strophariaceae</taxon>
        <taxon>Agrocybe</taxon>
    </lineage>
</organism>
<name>A0A9W8K897_9AGAR</name>
<reference evidence="3" key="1">
    <citation type="submission" date="2022-07" db="EMBL/GenBank/DDBJ databases">
        <title>Genome Sequence of Agrocybe chaxingu.</title>
        <authorList>
            <person name="Buettner E."/>
        </authorList>
    </citation>
    <scope>NUCLEOTIDE SEQUENCE</scope>
    <source>
        <strain evidence="3">MP-N11</strain>
    </source>
</reference>
<keyword evidence="2" id="KW-0472">Membrane</keyword>
<feature type="compositionally biased region" description="Low complexity" evidence="1">
    <location>
        <begin position="49"/>
        <end position="61"/>
    </location>
</feature>
<dbReference type="OrthoDB" id="3054949at2759"/>
<feature type="compositionally biased region" description="Pro residues" evidence="1">
    <location>
        <begin position="93"/>
        <end position="103"/>
    </location>
</feature>
<accession>A0A9W8K897</accession>
<gene>
    <name evidence="3" type="ORF">NLJ89_g5457</name>
</gene>
<feature type="compositionally biased region" description="Low complexity" evidence="1">
    <location>
        <begin position="104"/>
        <end position="129"/>
    </location>
</feature>
<feature type="compositionally biased region" description="Low complexity" evidence="1">
    <location>
        <begin position="1"/>
        <end position="28"/>
    </location>
</feature>
<sequence length="176" mass="18587">MTTTTNPSGRTTPTPTPHATPSTNPNPNRSDNVSANEGSPENPPLPGTSGHQSQQVQQGHSYNINNAVTPPTCIRLPPPRPFPSPTGLSSPSPQTPLPPPQPLSLPQALSYSQPTSHPHSHQHQFGPTPISSTLPLLPYAYYETPGAADARARWRFVGAAVIALGVYLVIGEGWAS</sequence>
<dbReference type="AlphaFoldDB" id="A0A9W8K897"/>
<feature type="compositionally biased region" description="Polar residues" evidence="1">
    <location>
        <begin position="29"/>
        <end position="39"/>
    </location>
</feature>
<evidence type="ECO:0000256" key="2">
    <source>
        <dbReference type="SAM" id="Phobius"/>
    </source>
</evidence>
<evidence type="ECO:0000313" key="3">
    <source>
        <dbReference type="EMBL" id="KAJ3508994.1"/>
    </source>
</evidence>
<comment type="caution">
    <text evidence="3">The sequence shown here is derived from an EMBL/GenBank/DDBJ whole genome shotgun (WGS) entry which is preliminary data.</text>
</comment>
<dbReference type="Proteomes" id="UP001148786">
    <property type="component" value="Unassembled WGS sequence"/>
</dbReference>
<keyword evidence="4" id="KW-1185">Reference proteome</keyword>
<feature type="region of interest" description="Disordered" evidence="1">
    <location>
        <begin position="1"/>
        <end position="129"/>
    </location>
</feature>
<evidence type="ECO:0000256" key="1">
    <source>
        <dbReference type="SAM" id="MobiDB-lite"/>
    </source>
</evidence>
<dbReference type="EMBL" id="JANKHO010000514">
    <property type="protein sequence ID" value="KAJ3508994.1"/>
    <property type="molecule type" value="Genomic_DNA"/>
</dbReference>